<dbReference type="Pfam" id="PF10157">
    <property type="entry name" value="BORCS6"/>
    <property type="match status" value="1"/>
</dbReference>
<evidence type="ECO:0000259" key="1">
    <source>
        <dbReference type="Pfam" id="PF10157"/>
    </source>
</evidence>
<evidence type="ECO:0000313" key="3">
    <source>
        <dbReference type="Proteomes" id="UP000613177"/>
    </source>
</evidence>
<sequence>MSEESYSPTDLALYQSLQSKSIELSHQLADHVVSIQQQMKNMSQSTAEAGKVYKLSVKNLSEEIDSSTKKSIELITHCDELDKDLSQLHELSRQM</sequence>
<proteinExistence type="predicted"/>
<feature type="domain" description="BLOC-1-related complex subunit 6 C-terminal helix" evidence="1">
    <location>
        <begin position="8"/>
        <end position="95"/>
    </location>
</feature>
<organism evidence="2 3">
    <name type="scientific">Thamnidium elegans</name>
    <dbReference type="NCBI Taxonomy" id="101142"/>
    <lineage>
        <taxon>Eukaryota</taxon>
        <taxon>Fungi</taxon>
        <taxon>Fungi incertae sedis</taxon>
        <taxon>Mucoromycota</taxon>
        <taxon>Mucoromycotina</taxon>
        <taxon>Mucoromycetes</taxon>
        <taxon>Mucorales</taxon>
        <taxon>Mucorineae</taxon>
        <taxon>Mucoraceae</taxon>
        <taxon>Thamnidium</taxon>
    </lineage>
</organism>
<evidence type="ECO:0000313" key="2">
    <source>
        <dbReference type="EMBL" id="KAG2235653.1"/>
    </source>
</evidence>
<dbReference type="Proteomes" id="UP000613177">
    <property type="component" value="Unassembled WGS sequence"/>
</dbReference>
<comment type="caution">
    <text evidence="2">The sequence shown here is derived from an EMBL/GenBank/DDBJ whole genome shotgun (WGS) entry which is preliminary data.</text>
</comment>
<dbReference type="InterPro" id="IPR046465">
    <property type="entry name" value="BORCS6_C"/>
</dbReference>
<accession>A0A8H7SWE7</accession>
<name>A0A8H7SWE7_9FUNG</name>
<dbReference type="AlphaFoldDB" id="A0A8H7SWE7"/>
<reference evidence="2" key="1">
    <citation type="submission" date="2021-01" db="EMBL/GenBank/DDBJ databases">
        <title>Metabolic potential, ecology and presence of endohyphal bacteria is reflected in genomic diversity of Mucoromycotina.</title>
        <authorList>
            <person name="Muszewska A."/>
            <person name="Okrasinska A."/>
            <person name="Steczkiewicz K."/>
            <person name="Drgas O."/>
            <person name="Orlowska M."/>
            <person name="Perlinska-Lenart U."/>
            <person name="Aleksandrzak-Piekarczyk T."/>
            <person name="Szatraj K."/>
            <person name="Zielenkiewicz U."/>
            <person name="Pilsyk S."/>
            <person name="Malc E."/>
            <person name="Mieczkowski P."/>
            <person name="Kruszewska J.S."/>
            <person name="Biernat P."/>
            <person name="Pawlowska J."/>
        </authorList>
    </citation>
    <scope>NUCLEOTIDE SEQUENCE</scope>
    <source>
        <strain evidence="2">WA0000018081</strain>
    </source>
</reference>
<keyword evidence="3" id="KW-1185">Reference proteome</keyword>
<dbReference type="EMBL" id="JAEPRE010000029">
    <property type="protein sequence ID" value="KAG2235653.1"/>
    <property type="molecule type" value="Genomic_DNA"/>
</dbReference>
<gene>
    <name evidence="2" type="ORF">INT48_008529</name>
</gene>
<protein>
    <recommendedName>
        <fullName evidence="1">BLOC-1-related complex subunit 6 C-terminal helix domain-containing protein</fullName>
    </recommendedName>
</protein>